<organism evidence="1 2">
    <name type="scientific">Panagrellus redivivus</name>
    <name type="common">Microworm</name>
    <dbReference type="NCBI Taxonomy" id="6233"/>
    <lineage>
        <taxon>Eukaryota</taxon>
        <taxon>Metazoa</taxon>
        <taxon>Ecdysozoa</taxon>
        <taxon>Nematoda</taxon>
        <taxon>Chromadorea</taxon>
        <taxon>Rhabditida</taxon>
        <taxon>Tylenchina</taxon>
        <taxon>Panagrolaimomorpha</taxon>
        <taxon>Panagrolaimoidea</taxon>
        <taxon>Panagrolaimidae</taxon>
        <taxon>Panagrellus</taxon>
    </lineage>
</organism>
<reference evidence="1" key="1">
    <citation type="journal article" date="2013" name="Genetics">
        <title>The draft genome and transcriptome of Panagrellus redivivus are shaped by the harsh demands of a free-living lifestyle.</title>
        <authorList>
            <person name="Srinivasan J."/>
            <person name="Dillman A.R."/>
            <person name="Macchietto M.G."/>
            <person name="Heikkinen L."/>
            <person name="Lakso M."/>
            <person name="Fracchia K.M."/>
            <person name="Antoshechkin I."/>
            <person name="Mortazavi A."/>
            <person name="Wong G."/>
            <person name="Sternberg P.W."/>
        </authorList>
    </citation>
    <scope>NUCLEOTIDE SEQUENCE [LARGE SCALE GENOMIC DNA]</scope>
    <source>
        <strain evidence="1">MT8872</strain>
    </source>
</reference>
<reference evidence="2" key="2">
    <citation type="submission" date="2020-10" db="UniProtKB">
        <authorList>
            <consortium name="WormBaseParasite"/>
        </authorList>
    </citation>
    <scope>IDENTIFICATION</scope>
</reference>
<proteinExistence type="predicted"/>
<name>A0A7E4W3U3_PANRE</name>
<evidence type="ECO:0000313" key="1">
    <source>
        <dbReference type="Proteomes" id="UP000492821"/>
    </source>
</evidence>
<dbReference type="Proteomes" id="UP000492821">
    <property type="component" value="Unassembled WGS sequence"/>
</dbReference>
<protein>
    <submittedName>
        <fullName evidence="2">WRKY domain-containing protein</fullName>
    </submittedName>
</protein>
<evidence type="ECO:0000313" key="2">
    <source>
        <dbReference type="WBParaSite" id="Pan_g620.t1"/>
    </source>
</evidence>
<sequence>MLTLSPTEKERRLNLSSGPLEKFKDESFILIGTYNVKTVDLHAICLAKGVYCVGTYYTHRSYDRHYRCKSENCNYRVTSVQNSEQADVYEKDQHNHCVSVEQAPQQISESSTFIDEHFDTIATKSPYILNLVDRYDDSEPMIRELLIRGIRNAENNCRTCRWYGVERKYYHGGGFQVEFMSLHKKNRFALYQVKGIKHYDPNRDENANLDTDRSTNVAATLGDTSIHGLQNTTEDGPFANAVPPVNAMQTSDIQNVTPSLAPMEKNKIVNADKEETTDVTFADANPPLESQVPEKWKLVGRYNDFNTLDEVRQAKNVRCCRMEVKDGITETYYRCYSCNYKMWSRERDDKCVLYYSGEHNHPSEQQDVKPQISLPVDSVTSDAPNPPNASDGIQIIVNPTDPDTQIINGALANVKCTPFSCYSLSCLTQIAVEFELQLILDDYKRGQFSLQKNDCLMTFVITEAAITIIFREGCTNMPLSDAEIERRFKNMPSGPLPWPSGYTLIGNYDVTTDMNAICVTKGVTCIRSEYTLRAYERYYKCKNRTCTYRIYSFKTAERGALYEKYEHNHDKSGKRINVAPKTSVSVQRVDDLIDERVNEHFDRIVAQSRYKLKLLDQYTDKKPMLRVLRRRGISRAEWNCSTRMCENDVLRMMLSMLIRMEAWTEMSEFLLATQVLAIFKTLQQMGHLRVEIPAPVNKIQKRDNQNETLLADVTLAVDNPSLESHVPEKWKLVGRYNDFNALDEVRKANNVRCCRMEVKDGITEKYYRCYSCNYKMWSRERGDKCVLYYSGEHNHPFEQLDVKPEITFTSDSVTSSALNPPAAPKVVPIIVDPADPDTQIINGALANVKCAPFSCYSLSCLTQIAVEFGLHLILDDFNKGQFSLRKDDCLIKFIVSEMEIVIIFREGTDLEHHYTNMPSLSQLDADRERRLQALPLGPLSKPKGDGFILTDTYYDVSIVDLRAICLAKGVYCFGTYYTSTSYDRFYRCKDENCDYHVTSIQNSKRADVYERGQHSHGEPVQAPQKISTYDPKPIYKRFDRIVAQSPYKLELLGRYNDNKPMMNDLQMRGYRNPERNCKKRKRFGVERKYYYGGAYQVKFMSLGMDKRFSLYEVKGIKHNVLQIDHSFTDVAGALGDTSISNLQNTTADGPFARWLESIENEENDAINDHTDESMDGAVPVNGNETNDIKDVTLAVDNPSLELHIPEKWKLMGRYNDFTTLDEIRKAKNVRCCRMEVKDGITEKYYRCYSCNFKMWSRQRGDKCVLYYSGQHNHPFERLDMKPEISLTTDSVTSNVLNPPLSQKIIVDPADPDTQIINGALAEVKCIPFSCYSLSCLTQIAVELGLHLILDDFNRGQFSLRKCDSLIKYVITETAITIIFREGIDLEHSESRALMDWGHFLTVIRLKCINFFNN</sequence>
<accession>A0A7E4W3U3</accession>
<dbReference type="WBParaSite" id="Pan_g620.t1">
    <property type="protein sequence ID" value="Pan_g620.t1"/>
    <property type="gene ID" value="Pan_g620"/>
</dbReference>
<keyword evidence="1" id="KW-1185">Reference proteome</keyword>